<feature type="region of interest" description="Disordered" evidence="4">
    <location>
        <begin position="324"/>
        <end position="385"/>
    </location>
</feature>
<feature type="compositionally biased region" description="Basic and acidic residues" evidence="4">
    <location>
        <begin position="23"/>
        <end position="42"/>
    </location>
</feature>
<dbReference type="PANTHER" id="PTHR12756:SF45">
    <property type="entry name" value="CYTOSOLIC CARBOXYPEPTIDASE NNA1"/>
    <property type="match status" value="1"/>
</dbReference>
<feature type="compositionally biased region" description="Polar residues" evidence="4">
    <location>
        <begin position="93"/>
        <end position="103"/>
    </location>
</feature>
<name>A0AAE0KTN2_9CHLO</name>
<comment type="caution">
    <text evidence="3">Lacks conserved residue(s) required for the propagation of feature annotation.</text>
</comment>
<dbReference type="EMBL" id="LGRX02018271">
    <property type="protein sequence ID" value="KAK3260044.1"/>
    <property type="molecule type" value="Genomic_DNA"/>
</dbReference>
<dbReference type="AlphaFoldDB" id="A0AAE0KTN2"/>
<dbReference type="GO" id="GO:0008270">
    <property type="term" value="F:zinc ion binding"/>
    <property type="evidence" value="ECO:0007669"/>
    <property type="project" value="InterPro"/>
</dbReference>
<comment type="caution">
    <text evidence="6">The sequence shown here is derived from an EMBL/GenBank/DDBJ whole genome shotgun (WGS) entry which is preliminary data.</text>
</comment>
<dbReference type="Gene3D" id="2.60.40.3120">
    <property type="match status" value="1"/>
</dbReference>
<evidence type="ECO:0000259" key="5">
    <source>
        <dbReference type="PROSITE" id="PS52035"/>
    </source>
</evidence>
<gene>
    <name evidence="6" type="ORF">CYMTET_30984</name>
</gene>
<accession>A0AAE0KTN2</accession>
<dbReference type="PANTHER" id="PTHR12756">
    <property type="entry name" value="CYTOSOLIC CARBOXYPEPTIDASE"/>
    <property type="match status" value="1"/>
</dbReference>
<dbReference type="InterPro" id="IPR000834">
    <property type="entry name" value="Peptidase_M14"/>
</dbReference>
<keyword evidence="7" id="KW-1185">Reference proteome</keyword>
<proteinExistence type="inferred from homology"/>
<reference evidence="6 7" key="1">
    <citation type="journal article" date="2015" name="Genome Biol. Evol.">
        <title>Comparative Genomics of a Bacterivorous Green Alga Reveals Evolutionary Causalities and Consequences of Phago-Mixotrophic Mode of Nutrition.</title>
        <authorList>
            <person name="Burns J.A."/>
            <person name="Paasch A."/>
            <person name="Narechania A."/>
            <person name="Kim E."/>
        </authorList>
    </citation>
    <scope>NUCLEOTIDE SEQUENCE [LARGE SCALE GENOMIC DNA]</scope>
    <source>
        <strain evidence="6 7">PLY_AMNH</strain>
    </source>
</reference>
<dbReference type="InterPro" id="IPR040626">
    <property type="entry name" value="Pepdidase_M14_N"/>
</dbReference>
<dbReference type="Gene3D" id="3.40.630.10">
    <property type="entry name" value="Zn peptidases"/>
    <property type="match status" value="1"/>
</dbReference>
<dbReference type="Pfam" id="PF00246">
    <property type="entry name" value="Peptidase_M14"/>
    <property type="match status" value="1"/>
</dbReference>
<dbReference type="Proteomes" id="UP001190700">
    <property type="component" value="Unassembled WGS sequence"/>
</dbReference>
<dbReference type="PROSITE" id="PS52035">
    <property type="entry name" value="PEPTIDASE_M14"/>
    <property type="match status" value="1"/>
</dbReference>
<dbReference type="GO" id="GO:0004181">
    <property type="term" value="F:metallocarboxypeptidase activity"/>
    <property type="evidence" value="ECO:0007669"/>
    <property type="project" value="InterPro"/>
</dbReference>
<sequence length="751" mass="82804">MHNSVKDMLDAALEEAGGIYAPSKEERIQKELREMRIHRDSTNDSDGSEQGEPNASLPNTPPHHARRVSGYGASSSGDLERKGTGLVLRSSGKGASQPSNSYYGSAVGTGRRIAISAMVDNMEGSRSRIPSSAVLPPAPPLSASAISEAALSQSQYRPMPPSKPFGAGSMGYTGNSGYAASVDTNVFTAPSGRDSTSSEDEQKITASAAVGARATSVSVSTYKVGTPRVSLIDCRHDPEYSSNSGCLPGLPAKSGTGAPVLGHHPHLVRPDAIPPQPEAFYVQEGGSLAQEMMSHDAERMAHPLEVQNRVVYDSLDAPMPTPVAVPPPTTSAESAAAAAAAVGPPAPGARFSVPEEKRDSDQPDPATDRTPLYFGSTDSNGWYRDGNLPPPYYSVESQDDTTLVFESRFESGNLRRAIQVYEDEYDLILRPDINTRGHTQWFYFAVSNTRRNKKYKLNIINMVKSDSQYQAGMLPVLCSEKHTVATGVSWYREGSNLSYYQNNIKRKNSHYYYTFTCTFEFPYDHDTVYIAHCYPYTYTDLQRYLRHLEDDPKRRQRFRRRVLCQTLAGNNCDLLTITSFGGDPESLRRRKGVVLSARVHPGETNASWMMKGTLDFLTGPSLDAKILRDNFVFKVVPMLNPDGVVNGNYRCSLAGVDLNRVWNDPSKKLHPTIHHTKMMIKRLTEDREVVMFCDYHGHSRKRNIFMYGCERKGTLQASPWGPQWSATCTAFSQALGTAVECHVHRFLPALD</sequence>
<protein>
    <recommendedName>
        <fullName evidence="5">Peptidase M14 domain-containing protein</fullName>
    </recommendedName>
</protein>
<evidence type="ECO:0000256" key="2">
    <source>
        <dbReference type="ARBA" id="ARBA00005988"/>
    </source>
</evidence>
<dbReference type="SUPFAM" id="SSF53187">
    <property type="entry name" value="Zn-dependent exopeptidases"/>
    <property type="match status" value="1"/>
</dbReference>
<evidence type="ECO:0000256" key="1">
    <source>
        <dbReference type="ARBA" id="ARBA00001947"/>
    </source>
</evidence>
<evidence type="ECO:0000313" key="7">
    <source>
        <dbReference type="Proteomes" id="UP001190700"/>
    </source>
</evidence>
<evidence type="ECO:0000313" key="6">
    <source>
        <dbReference type="EMBL" id="KAK3260044.1"/>
    </source>
</evidence>
<organism evidence="6 7">
    <name type="scientific">Cymbomonas tetramitiformis</name>
    <dbReference type="NCBI Taxonomy" id="36881"/>
    <lineage>
        <taxon>Eukaryota</taxon>
        <taxon>Viridiplantae</taxon>
        <taxon>Chlorophyta</taxon>
        <taxon>Pyramimonadophyceae</taxon>
        <taxon>Pyramimonadales</taxon>
        <taxon>Pyramimonadaceae</taxon>
        <taxon>Cymbomonas</taxon>
    </lineage>
</organism>
<dbReference type="InterPro" id="IPR050821">
    <property type="entry name" value="Cytosolic_carboxypeptidase"/>
</dbReference>
<dbReference type="GO" id="GO:0006508">
    <property type="term" value="P:proteolysis"/>
    <property type="evidence" value="ECO:0007669"/>
    <property type="project" value="InterPro"/>
</dbReference>
<evidence type="ECO:0000256" key="3">
    <source>
        <dbReference type="PROSITE-ProRule" id="PRU01379"/>
    </source>
</evidence>
<feature type="domain" description="Peptidase M14" evidence="5">
    <location>
        <begin position="534"/>
        <end position="751"/>
    </location>
</feature>
<feature type="compositionally biased region" description="Low complexity" evidence="4">
    <location>
        <begin position="330"/>
        <end position="343"/>
    </location>
</feature>
<comment type="cofactor">
    <cofactor evidence="1">
        <name>Zn(2+)</name>
        <dbReference type="ChEBI" id="CHEBI:29105"/>
    </cofactor>
</comment>
<comment type="similarity">
    <text evidence="2 3">Belongs to the peptidase M14 family.</text>
</comment>
<feature type="region of interest" description="Disordered" evidence="4">
    <location>
        <begin position="1"/>
        <end position="107"/>
    </location>
</feature>
<feature type="non-terminal residue" evidence="6">
    <location>
        <position position="751"/>
    </location>
</feature>
<dbReference type="Pfam" id="PF18027">
    <property type="entry name" value="Pepdidase_M14_N"/>
    <property type="match status" value="1"/>
</dbReference>
<evidence type="ECO:0000256" key="4">
    <source>
        <dbReference type="SAM" id="MobiDB-lite"/>
    </source>
</evidence>